<reference evidence="2" key="1">
    <citation type="submission" date="2022-08" db="EMBL/GenBank/DDBJ databases">
        <authorList>
            <person name="Volokhov D.V."/>
            <person name="Furtak V.A."/>
            <person name="Zagorodnyaya T.A."/>
        </authorList>
    </citation>
    <scope>NUCLEOTIDE SEQUENCE</scope>
    <source>
        <strain evidence="2">CSL10203-ORH2</strain>
    </source>
</reference>
<comment type="caution">
    <text evidence="2">The sequence shown here is derived from an EMBL/GenBank/DDBJ whole genome shotgun (WGS) entry which is preliminary data.</text>
</comment>
<keyword evidence="3" id="KW-1185">Reference proteome</keyword>
<proteinExistence type="predicted"/>
<keyword evidence="1" id="KW-0472">Membrane</keyword>
<keyword evidence="1" id="KW-1133">Transmembrane helix</keyword>
<dbReference type="RefSeq" id="WP_259290774.1">
    <property type="nucleotide sequence ID" value="NZ_JANUXW010000001.1"/>
</dbReference>
<dbReference type="EMBL" id="JANUXW010000001">
    <property type="protein sequence ID" value="MCS4532958.1"/>
    <property type="molecule type" value="Genomic_DNA"/>
</dbReference>
<dbReference type="Proteomes" id="UP001166947">
    <property type="component" value="Unassembled WGS sequence"/>
</dbReference>
<evidence type="ECO:0000313" key="3">
    <source>
        <dbReference type="Proteomes" id="UP001166947"/>
    </source>
</evidence>
<feature type="transmembrane region" description="Helical" evidence="1">
    <location>
        <begin position="121"/>
        <end position="143"/>
    </location>
</feature>
<organism evidence="2 3">
    <name type="scientific">Neisseria montereyensis</name>
    <dbReference type="NCBI Taxonomy" id="2973938"/>
    <lineage>
        <taxon>Bacteria</taxon>
        <taxon>Pseudomonadati</taxon>
        <taxon>Pseudomonadota</taxon>
        <taxon>Betaproteobacteria</taxon>
        <taxon>Neisseriales</taxon>
        <taxon>Neisseriaceae</taxon>
        <taxon>Neisseria</taxon>
    </lineage>
</organism>
<accession>A0ABT2F9Z8</accession>
<feature type="transmembrane region" description="Helical" evidence="1">
    <location>
        <begin position="29"/>
        <end position="47"/>
    </location>
</feature>
<gene>
    <name evidence="2" type="ORF">NXS09_01405</name>
</gene>
<protein>
    <submittedName>
        <fullName evidence="2">YitT family protein</fullName>
    </submittedName>
</protein>
<keyword evidence="1" id="KW-0812">Transmembrane</keyword>
<feature type="transmembrane region" description="Helical" evidence="1">
    <location>
        <begin position="67"/>
        <end position="86"/>
    </location>
</feature>
<dbReference type="InterPro" id="IPR038750">
    <property type="entry name" value="YczE/YyaS-like"/>
</dbReference>
<evidence type="ECO:0000256" key="1">
    <source>
        <dbReference type="SAM" id="Phobius"/>
    </source>
</evidence>
<dbReference type="Pfam" id="PF19700">
    <property type="entry name" value="DUF6198"/>
    <property type="match status" value="1"/>
</dbReference>
<feature type="transmembrane region" description="Helical" evidence="1">
    <location>
        <begin position="180"/>
        <end position="204"/>
    </location>
</feature>
<feature type="transmembrane region" description="Helical" evidence="1">
    <location>
        <begin position="93"/>
        <end position="115"/>
    </location>
</feature>
<dbReference type="PANTHER" id="PTHR40078">
    <property type="entry name" value="INTEGRAL MEMBRANE PROTEIN-RELATED"/>
    <property type="match status" value="1"/>
</dbReference>
<dbReference type="PANTHER" id="PTHR40078:SF1">
    <property type="entry name" value="INTEGRAL MEMBRANE PROTEIN"/>
    <property type="match status" value="1"/>
</dbReference>
<reference evidence="2" key="2">
    <citation type="journal article" date="2023" name="Curr. Microbiol.">
        <title>Neisseria montereyensis sp. nov., Isolated from Oropharynx of California Sea Lion (Zalophus californianus): Genomic, Phylogenetic, and Phenotypic Study.</title>
        <authorList>
            <person name="Volokhov D.V."/>
            <person name="Zagorodnyaya T.A."/>
            <person name="Furtak V.A."/>
            <person name="Nattanmai G."/>
            <person name="Randall L."/>
            <person name="Jose S."/>
            <person name="Gao Y."/>
            <person name="Gulland F.M."/>
            <person name="Eisenberg T."/>
            <person name="Delmonte P."/>
            <person name="Blom J."/>
            <person name="Mitchell K.K."/>
        </authorList>
    </citation>
    <scope>NUCLEOTIDE SEQUENCE</scope>
    <source>
        <strain evidence="2">CSL10203-ORH2</strain>
    </source>
</reference>
<evidence type="ECO:0000313" key="2">
    <source>
        <dbReference type="EMBL" id="MCS4532958.1"/>
    </source>
</evidence>
<sequence length="220" mass="23665">MDERKKLKRILPLTPWSARSFWSFETKPMLVLCISLMFFGIGEGMLVTSSLGSAPWTVLAQGISLQSGLNIGMITFLISAVLLVLWIPLRQRFGLGTVLNMLVIAVVLGLYVRYIPHPTHIAMRILLCIGGILAIGTASSFYLTCHLGAGARDGLMVGLCSLSGWRIGWVRTALEGSVCLAGWLLGGTVGIGTILFAFGVGWVVQTALGVMEKSLDQQAV</sequence>
<name>A0ABT2F9Z8_9NEIS</name>